<evidence type="ECO:0008006" key="3">
    <source>
        <dbReference type="Google" id="ProtNLM"/>
    </source>
</evidence>
<dbReference type="Gene3D" id="3.40.630.30">
    <property type="match status" value="1"/>
</dbReference>
<evidence type="ECO:0000313" key="1">
    <source>
        <dbReference type="EMBL" id="ATG48354.1"/>
    </source>
</evidence>
<dbReference type="RefSeq" id="WP_096806141.1">
    <property type="nucleotide sequence ID" value="NZ_CP022196.1"/>
</dbReference>
<dbReference type="AlphaFoldDB" id="A0A291GEA5"/>
<reference evidence="1 2" key="1">
    <citation type="submission" date="2017-06" db="EMBL/GenBank/DDBJ databases">
        <title>Celeribacter sp. TSPH2 complete genome sequence.</title>
        <authorList>
            <person name="Woo J.-H."/>
            <person name="Kim H.-S."/>
        </authorList>
    </citation>
    <scope>NUCLEOTIDE SEQUENCE [LARGE SCALE GENOMIC DNA]</scope>
    <source>
        <strain evidence="1 2">TSPH2</strain>
    </source>
</reference>
<dbReference type="KEGG" id="ceh:CEW89_12740"/>
<proteinExistence type="predicted"/>
<dbReference type="EMBL" id="CP022196">
    <property type="protein sequence ID" value="ATG48354.1"/>
    <property type="molecule type" value="Genomic_DNA"/>
</dbReference>
<dbReference type="InterPro" id="IPR016181">
    <property type="entry name" value="Acyl_CoA_acyltransferase"/>
</dbReference>
<dbReference type="STRING" id="1758178.GCA_001550095_04065"/>
<dbReference type="OrthoDB" id="9796919at2"/>
<dbReference type="SUPFAM" id="SSF55729">
    <property type="entry name" value="Acyl-CoA N-acyltransferases (Nat)"/>
    <property type="match status" value="1"/>
</dbReference>
<accession>A0A291GEA5</accession>
<sequence length="265" mass="29222">MTDLETLELATDLLVMGDQSELTCHADRFVQNTPAQPDFWFGNRTIFKSLPKNAAEAETQIAIAQGDHPEAYFSVIFWDVPDADTRPFAAAFETAGYEIETGITLAGDRAARPGLPDGIAFRQIISDADWEAVIALQLEGMLRDGFEPNTAQSYIEKSFLRRRQVSEAGRGVWYGLFEGQLLVADMGLVWSPALVRYQSVETRASHRRRGLCAAFLGEVSACAVARYPDARQVIVAEDGTTAARLYQRAGFVPVERVVSASRTPK</sequence>
<gene>
    <name evidence="1" type="ORF">CEW89_12740</name>
</gene>
<protein>
    <recommendedName>
        <fullName evidence="3">GNAT family N-acetyltransferase</fullName>
    </recommendedName>
</protein>
<organism evidence="1 2">
    <name type="scientific">Celeribacter ethanolicus</name>
    <dbReference type="NCBI Taxonomy" id="1758178"/>
    <lineage>
        <taxon>Bacteria</taxon>
        <taxon>Pseudomonadati</taxon>
        <taxon>Pseudomonadota</taxon>
        <taxon>Alphaproteobacteria</taxon>
        <taxon>Rhodobacterales</taxon>
        <taxon>Roseobacteraceae</taxon>
        <taxon>Celeribacter</taxon>
    </lineage>
</organism>
<evidence type="ECO:0000313" key="2">
    <source>
        <dbReference type="Proteomes" id="UP000217935"/>
    </source>
</evidence>
<name>A0A291GEA5_9RHOB</name>
<keyword evidence="2" id="KW-1185">Reference proteome</keyword>
<dbReference type="Proteomes" id="UP000217935">
    <property type="component" value="Chromosome"/>
</dbReference>